<evidence type="ECO:0008006" key="3">
    <source>
        <dbReference type="Google" id="ProtNLM"/>
    </source>
</evidence>
<dbReference type="Proteomes" id="UP001159075">
    <property type="component" value="Unassembled WGS sequence"/>
</dbReference>
<organism evidence="1 2">
    <name type="scientific">Shewanella xiamenensis</name>
    <dbReference type="NCBI Taxonomy" id="332186"/>
    <lineage>
        <taxon>Bacteria</taxon>
        <taxon>Pseudomonadati</taxon>
        <taxon>Pseudomonadota</taxon>
        <taxon>Gammaproteobacteria</taxon>
        <taxon>Alteromonadales</taxon>
        <taxon>Shewanellaceae</taxon>
        <taxon>Shewanella</taxon>
    </lineage>
</organism>
<protein>
    <recommendedName>
        <fullName evidence="3">KAP NTPase domain-containing protein</fullName>
    </recommendedName>
</protein>
<dbReference type="InterPro" id="IPR059206">
    <property type="entry name" value="Sll1717-like"/>
</dbReference>
<reference evidence="1 2" key="1">
    <citation type="submission" date="2022-09" db="EMBL/GenBank/DDBJ databases">
        <title>The outer-membrane cytochrome OmcA is essential for infection of Shewanella oneidensis by a zebrafish-associated bacteriophage.</title>
        <authorList>
            <person name="Grenfell A.W."/>
            <person name="Intile P."/>
            <person name="Mcfarlane J."/>
            <person name="Leung D."/>
            <person name="Abdalla K."/>
            <person name="Wold M."/>
            <person name="Kees E."/>
            <person name="Gralnick J."/>
        </authorList>
    </citation>
    <scope>NUCLEOTIDE SEQUENCE [LARGE SCALE GENOMIC DNA]</scope>
    <source>
        <strain evidence="1 2">NF-5</strain>
    </source>
</reference>
<dbReference type="RefSeq" id="WP_144346285.1">
    <property type="nucleotide sequence ID" value="NZ_BLRF01000012.1"/>
</dbReference>
<dbReference type="EMBL" id="JAOTLW010000006">
    <property type="protein sequence ID" value="MDI5831291.1"/>
    <property type="molecule type" value="Genomic_DNA"/>
</dbReference>
<sequence length="476" mass="54742">MKDIRNIDWGNDSAENDPALMTYFVTPLNFDRITQFKKTFIIGRKGAGKTAIRKKLISKFADEREHIVVEVSPTNGIFRNLAGVDLLKQERGDETIFQYAWLNSIMRKCLNLIGSVQDNKLTVGSAEAARKFAKAEGVVNSDFVESVTTILSSIKLKFKDIGELGLQLENIIKESSAIDRYEYHLKNLAKDGCKITILVDDLDIGWDNSDRSNQILLGLLTSSMYLKAIHANVNLIIFIRDDIYSILMKKTTHSDKYRDVYKITWADDNFQKLLAERISQSLDSMPSVEIQTDFLRVFPEKIGNQFTLGWMTERTLGRPRELLQLSRLYTEALSENSPSDDTLKDVEEEYSTWKKEDLCAEFVNQYPDLDKIFDYWRNNYFRTKYQIDEDTLEERMSKILDEVRIPHDWFVNLSNNADTKGLAKILFDIGFFGDFIRGGDGGSKVSYFGETQNPLLKEVQVHPCFRKAVGTVQRNR</sequence>
<keyword evidence="2" id="KW-1185">Reference proteome</keyword>
<dbReference type="NCBIfam" id="NF047389">
    <property type="entry name" value="ATPase_Sll1717"/>
    <property type="match status" value="1"/>
</dbReference>
<accession>A0ABT6U9Z4</accession>
<gene>
    <name evidence="1" type="ORF">ODY93_06925</name>
</gene>
<proteinExistence type="predicted"/>
<name>A0ABT6U9Z4_9GAMM</name>
<comment type="caution">
    <text evidence="1">The sequence shown here is derived from an EMBL/GenBank/DDBJ whole genome shotgun (WGS) entry which is preliminary data.</text>
</comment>
<evidence type="ECO:0000313" key="2">
    <source>
        <dbReference type="Proteomes" id="UP001159075"/>
    </source>
</evidence>
<evidence type="ECO:0000313" key="1">
    <source>
        <dbReference type="EMBL" id="MDI5831291.1"/>
    </source>
</evidence>